<proteinExistence type="predicted"/>
<dbReference type="AlphaFoldDB" id="A0A1L7XHB0"/>
<keyword evidence="4" id="KW-1185">Reference proteome</keyword>
<keyword evidence="2" id="KW-0472">Membrane</keyword>
<dbReference type="EMBL" id="FJOG01000026">
    <property type="protein sequence ID" value="CZR64336.1"/>
    <property type="molecule type" value="Genomic_DNA"/>
</dbReference>
<protein>
    <submittedName>
        <fullName evidence="3">Uncharacterized protein</fullName>
    </submittedName>
</protein>
<evidence type="ECO:0000313" key="3">
    <source>
        <dbReference type="EMBL" id="CZR64336.1"/>
    </source>
</evidence>
<evidence type="ECO:0000313" key="4">
    <source>
        <dbReference type="Proteomes" id="UP000184330"/>
    </source>
</evidence>
<name>A0A1L7XHB0_9HELO</name>
<reference evidence="3 4" key="1">
    <citation type="submission" date="2016-03" db="EMBL/GenBank/DDBJ databases">
        <authorList>
            <person name="Ploux O."/>
        </authorList>
    </citation>
    <scope>NUCLEOTIDE SEQUENCE [LARGE SCALE GENOMIC DNA]</scope>
    <source>
        <strain evidence="3 4">UAMH 11012</strain>
    </source>
</reference>
<organism evidence="3 4">
    <name type="scientific">Phialocephala subalpina</name>
    <dbReference type="NCBI Taxonomy" id="576137"/>
    <lineage>
        <taxon>Eukaryota</taxon>
        <taxon>Fungi</taxon>
        <taxon>Dikarya</taxon>
        <taxon>Ascomycota</taxon>
        <taxon>Pezizomycotina</taxon>
        <taxon>Leotiomycetes</taxon>
        <taxon>Helotiales</taxon>
        <taxon>Mollisiaceae</taxon>
        <taxon>Phialocephala</taxon>
        <taxon>Phialocephala fortinii species complex</taxon>
    </lineage>
</organism>
<sequence length="359" mass="41165">MPPKAKNKARAFKSASAALKPSLPSSGTSLDPPAPFKRPPTTLEPFLSKLEKGHVYISHIDSKPRDFKRNVFLVPFALNIAVIALVAWRIKVIGPWYMKICYSLMGKPNELTIDTAHTPVDTLIWEIVRRTMVFVFDLVLYAFIWLPWPWDFFVGRTGGSPFAWRLAAGYKDKEIIVRRSRKWHHAIGGPLEKGEGQDRLFGITRRAVDPIWMSEKTGYLMLNTEWDLDWKLMIVATKLVSKKQLSFDDFRTTIFVHSEEYGWMVVESSQAGGSAKEEEGRRKIVAFKDELTVMGKENLFFRWIELVQYESSRPEGFGPEQQLRTTEKAKAMFEAQGVDFEEFWARIGGMQGMPGMDEM</sequence>
<evidence type="ECO:0000256" key="2">
    <source>
        <dbReference type="SAM" id="Phobius"/>
    </source>
</evidence>
<evidence type="ECO:0000256" key="1">
    <source>
        <dbReference type="SAM" id="MobiDB-lite"/>
    </source>
</evidence>
<keyword evidence="2" id="KW-0812">Transmembrane</keyword>
<accession>A0A1L7XHB0</accession>
<dbReference type="OrthoDB" id="5421757at2759"/>
<keyword evidence="2" id="KW-1133">Transmembrane helix</keyword>
<dbReference type="STRING" id="576137.A0A1L7XHB0"/>
<feature type="compositionally biased region" description="Basic residues" evidence="1">
    <location>
        <begin position="1"/>
        <end position="11"/>
    </location>
</feature>
<feature type="transmembrane region" description="Helical" evidence="2">
    <location>
        <begin position="71"/>
        <end position="90"/>
    </location>
</feature>
<feature type="region of interest" description="Disordered" evidence="1">
    <location>
        <begin position="1"/>
        <end position="35"/>
    </location>
</feature>
<feature type="compositionally biased region" description="Low complexity" evidence="1">
    <location>
        <begin position="13"/>
        <end position="26"/>
    </location>
</feature>
<gene>
    <name evidence="3" type="ORF">PAC_14234</name>
</gene>
<dbReference type="Proteomes" id="UP000184330">
    <property type="component" value="Unassembled WGS sequence"/>
</dbReference>